<organism evidence="2 3">
    <name type="scientific">Mycena maculata</name>
    <dbReference type="NCBI Taxonomy" id="230809"/>
    <lineage>
        <taxon>Eukaryota</taxon>
        <taxon>Fungi</taxon>
        <taxon>Dikarya</taxon>
        <taxon>Basidiomycota</taxon>
        <taxon>Agaricomycotina</taxon>
        <taxon>Agaricomycetes</taxon>
        <taxon>Agaricomycetidae</taxon>
        <taxon>Agaricales</taxon>
        <taxon>Marasmiineae</taxon>
        <taxon>Mycenaceae</taxon>
        <taxon>Mycena</taxon>
    </lineage>
</organism>
<reference evidence="2" key="1">
    <citation type="submission" date="2023-03" db="EMBL/GenBank/DDBJ databases">
        <title>Massive genome expansion in bonnet fungi (Mycena s.s.) driven by repeated elements and novel gene families across ecological guilds.</title>
        <authorList>
            <consortium name="Lawrence Berkeley National Laboratory"/>
            <person name="Harder C.B."/>
            <person name="Miyauchi S."/>
            <person name="Viragh M."/>
            <person name="Kuo A."/>
            <person name="Thoen E."/>
            <person name="Andreopoulos B."/>
            <person name="Lu D."/>
            <person name="Skrede I."/>
            <person name="Drula E."/>
            <person name="Henrissat B."/>
            <person name="Morin E."/>
            <person name="Kohler A."/>
            <person name="Barry K."/>
            <person name="LaButti K."/>
            <person name="Morin E."/>
            <person name="Salamov A."/>
            <person name="Lipzen A."/>
            <person name="Mereny Z."/>
            <person name="Hegedus B."/>
            <person name="Baldrian P."/>
            <person name="Stursova M."/>
            <person name="Weitz H."/>
            <person name="Taylor A."/>
            <person name="Grigoriev I.V."/>
            <person name="Nagy L.G."/>
            <person name="Martin F."/>
            <person name="Kauserud H."/>
        </authorList>
    </citation>
    <scope>NUCLEOTIDE SEQUENCE</scope>
    <source>
        <strain evidence="2">CBHHK188m</strain>
    </source>
</reference>
<protein>
    <submittedName>
        <fullName evidence="2">Uncharacterized protein</fullName>
    </submittedName>
</protein>
<name>A0AAD7MZ80_9AGAR</name>
<gene>
    <name evidence="2" type="ORF">DFH07DRAFT_944035</name>
</gene>
<evidence type="ECO:0000256" key="1">
    <source>
        <dbReference type="SAM" id="MobiDB-lite"/>
    </source>
</evidence>
<dbReference type="Proteomes" id="UP001215280">
    <property type="component" value="Unassembled WGS sequence"/>
</dbReference>
<proteinExistence type="predicted"/>
<accession>A0AAD7MZ80</accession>
<sequence length="163" mass="18910">FAFRAAAFLLANVTHDALRRARPHSPVAQHRRRIRPRTRQHPAPHCRTDAPNGHLRHSAAPQLRVPHHCLLPHVLRPRQRPHAPPLLDTLPRRVRRVRRLRDRRVLRGQGWALDGRGCPGHSRGPEYAHKSRVVLRAQARRWKATLIIAHRERSRPTSTFTPL</sequence>
<feature type="non-terminal residue" evidence="2">
    <location>
        <position position="1"/>
    </location>
</feature>
<dbReference type="AlphaFoldDB" id="A0AAD7MZ80"/>
<evidence type="ECO:0000313" key="2">
    <source>
        <dbReference type="EMBL" id="KAJ7738654.1"/>
    </source>
</evidence>
<keyword evidence="3" id="KW-1185">Reference proteome</keyword>
<dbReference type="EMBL" id="JARJLG010000136">
    <property type="protein sequence ID" value="KAJ7738654.1"/>
    <property type="molecule type" value="Genomic_DNA"/>
</dbReference>
<evidence type="ECO:0000313" key="3">
    <source>
        <dbReference type="Proteomes" id="UP001215280"/>
    </source>
</evidence>
<feature type="region of interest" description="Disordered" evidence="1">
    <location>
        <begin position="20"/>
        <end position="52"/>
    </location>
</feature>
<comment type="caution">
    <text evidence="2">The sequence shown here is derived from an EMBL/GenBank/DDBJ whole genome shotgun (WGS) entry which is preliminary data.</text>
</comment>
<feature type="compositionally biased region" description="Basic residues" evidence="1">
    <location>
        <begin position="29"/>
        <end position="44"/>
    </location>
</feature>